<evidence type="ECO:0000256" key="2">
    <source>
        <dbReference type="ARBA" id="ARBA00023002"/>
    </source>
</evidence>
<dbReference type="EMBL" id="SOSA01000118">
    <property type="protein sequence ID" value="THC96323.1"/>
    <property type="molecule type" value="Genomic_DNA"/>
</dbReference>
<dbReference type="GO" id="GO:0006654">
    <property type="term" value="P:phosphatidic acid biosynthetic process"/>
    <property type="evidence" value="ECO:0007669"/>
    <property type="project" value="TreeGrafter"/>
</dbReference>
<proteinExistence type="inferred from homology"/>
<dbReference type="SUPFAM" id="SSF51735">
    <property type="entry name" value="NAD(P)-binding Rossmann-fold domains"/>
    <property type="match status" value="1"/>
</dbReference>
<evidence type="ECO:0000313" key="7">
    <source>
        <dbReference type="Proteomes" id="UP000324241"/>
    </source>
</evidence>
<dbReference type="InterPro" id="IPR002347">
    <property type="entry name" value="SDR_fam"/>
</dbReference>
<dbReference type="InterPro" id="IPR036291">
    <property type="entry name" value="NAD(P)-bd_dom_sf"/>
</dbReference>
<reference evidence="4 7" key="2">
    <citation type="submission" date="2019-08" db="EMBL/GenBank/DDBJ databases">
        <title>The genome sequence of a newly discovered highly antifungal drug resistant Aspergillus species, Aspergillus tanneri NIH 1004.</title>
        <authorList>
            <person name="Mounaud S."/>
            <person name="Singh I."/>
            <person name="Joardar V."/>
            <person name="Pakala S."/>
            <person name="Pakala S."/>
            <person name="Venepally P."/>
            <person name="Chung J.K."/>
            <person name="Losada L."/>
            <person name="Nierman W.C."/>
        </authorList>
    </citation>
    <scope>NUCLEOTIDE SEQUENCE [LARGE SCALE GENOMIC DNA]</scope>
    <source>
        <strain evidence="4 7">NIH1004</strain>
    </source>
</reference>
<organism evidence="5 6">
    <name type="scientific">Aspergillus tanneri</name>
    <dbReference type="NCBI Taxonomy" id="1220188"/>
    <lineage>
        <taxon>Eukaryota</taxon>
        <taxon>Fungi</taxon>
        <taxon>Dikarya</taxon>
        <taxon>Ascomycota</taxon>
        <taxon>Pezizomycotina</taxon>
        <taxon>Eurotiomycetes</taxon>
        <taxon>Eurotiomycetidae</taxon>
        <taxon>Eurotiales</taxon>
        <taxon>Aspergillaceae</taxon>
        <taxon>Aspergillus</taxon>
        <taxon>Aspergillus subgen. Circumdati</taxon>
    </lineage>
</organism>
<sequence>MAPAKTILITGCSAHGIGAALALTLAQKGHHIFATARNPSKIPLCLSSHPNVTPLQLDVTSTTSATEAANAIEDHGSGLDILVNNAGAGYTIPLLDADLDQAQQVYETNLWGVMRIVQVLSGLLIANRGRVVNVSSAHSVLNTPWAGISSSSKSALSILSETLRLELAPLGVSVVTLMVGMVLTSLHGNEPVFVLPASSRYVLIKDIIARWAAGMAGPKGCSTGVFAESIVDAVLGDAHIKGGRVWKGPHSWVVRFGSMFAPRWLSDRMVGRGQGLDALAHRIQK</sequence>
<dbReference type="VEuPathDB" id="FungiDB:EYZ11_004182"/>
<dbReference type="Pfam" id="PF00106">
    <property type="entry name" value="adh_short"/>
    <property type="match status" value="1"/>
</dbReference>
<dbReference type="GO" id="GO:0005783">
    <property type="term" value="C:endoplasmic reticulum"/>
    <property type="evidence" value="ECO:0007669"/>
    <property type="project" value="TreeGrafter"/>
</dbReference>
<evidence type="ECO:0000256" key="1">
    <source>
        <dbReference type="ARBA" id="ARBA00006484"/>
    </source>
</evidence>
<comment type="caution">
    <text evidence="5">The sequence shown here is derived from an EMBL/GenBank/DDBJ whole genome shotgun (WGS) entry which is preliminary data.</text>
</comment>
<dbReference type="PRINTS" id="PR00080">
    <property type="entry name" value="SDRFAMILY"/>
</dbReference>
<dbReference type="OrthoDB" id="2102561at2759"/>
<comment type="similarity">
    <text evidence="1 3">Belongs to the short-chain dehydrogenases/reductases (SDR) family.</text>
</comment>
<dbReference type="STRING" id="1220188.A0A4S3JLH7"/>
<dbReference type="Gene3D" id="3.40.50.720">
    <property type="entry name" value="NAD(P)-binding Rossmann-like Domain"/>
    <property type="match status" value="1"/>
</dbReference>
<dbReference type="RefSeq" id="XP_033431229.1">
    <property type="nucleotide sequence ID" value="XM_033565472.1"/>
</dbReference>
<dbReference type="PANTHER" id="PTHR44169">
    <property type="entry name" value="NADPH-DEPENDENT 1-ACYLDIHYDROXYACETONE PHOSPHATE REDUCTASE"/>
    <property type="match status" value="1"/>
</dbReference>
<dbReference type="Proteomes" id="UP000308092">
    <property type="component" value="Unassembled WGS sequence"/>
</dbReference>
<evidence type="ECO:0008006" key="8">
    <source>
        <dbReference type="Google" id="ProtNLM"/>
    </source>
</evidence>
<dbReference type="GeneID" id="54323468"/>
<dbReference type="PANTHER" id="PTHR44169:SF6">
    <property type="entry name" value="NADPH-DEPENDENT 1-ACYLDIHYDROXYACETONE PHOSPHATE REDUCTASE"/>
    <property type="match status" value="1"/>
</dbReference>
<name>A0A4S3JLH7_9EURO</name>
<reference evidence="5 6" key="1">
    <citation type="submission" date="2019-03" db="EMBL/GenBank/DDBJ databases">
        <title>The genome sequence of a newly discovered highly antifungal drug resistant Aspergillus species, Aspergillus tanneri NIH 1004.</title>
        <authorList>
            <person name="Mounaud S."/>
            <person name="Singh I."/>
            <person name="Joardar V."/>
            <person name="Pakala S."/>
            <person name="Pakala S."/>
            <person name="Venepally P."/>
            <person name="Hoover J."/>
            <person name="Nierman W."/>
            <person name="Chung J."/>
            <person name="Losada L."/>
        </authorList>
    </citation>
    <scope>NUCLEOTIDE SEQUENCE [LARGE SCALE GENOMIC DNA]</scope>
    <source>
        <strain evidence="5 6">NIH1004</strain>
    </source>
</reference>
<accession>A0A4S3JLH7</accession>
<evidence type="ECO:0000256" key="3">
    <source>
        <dbReference type="RuleBase" id="RU000363"/>
    </source>
</evidence>
<protein>
    <recommendedName>
        <fullName evidence="8">NADPH-dependent 1-acyldihydroxyacetone phosphate reductase</fullName>
    </recommendedName>
</protein>
<gene>
    <name evidence="4" type="ORF">ATNIH1004_000766</name>
    <name evidence="5" type="ORF">EYZ11_004182</name>
</gene>
<dbReference type="Proteomes" id="UP000324241">
    <property type="component" value="Unassembled WGS sequence"/>
</dbReference>
<dbReference type="PRINTS" id="PR00081">
    <property type="entry name" value="GDHRDH"/>
</dbReference>
<evidence type="ECO:0000313" key="6">
    <source>
        <dbReference type="Proteomes" id="UP000308092"/>
    </source>
</evidence>
<dbReference type="GO" id="GO:0005811">
    <property type="term" value="C:lipid droplet"/>
    <property type="evidence" value="ECO:0007669"/>
    <property type="project" value="TreeGrafter"/>
</dbReference>
<dbReference type="GO" id="GO:0004806">
    <property type="term" value="F:triacylglycerol lipase activity"/>
    <property type="evidence" value="ECO:0007669"/>
    <property type="project" value="TreeGrafter"/>
</dbReference>
<keyword evidence="2" id="KW-0560">Oxidoreductase</keyword>
<dbReference type="AlphaFoldDB" id="A0A4S3JLH7"/>
<keyword evidence="6" id="KW-1185">Reference proteome</keyword>
<dbReference type="GO" id="GO:0000140">
    <property type="term" value="F:acylglycerone-phosphate reductase (NADP+) activity"/>
    <property type="evidence" value="ECO:0007669"/>
    <property type="project" value="TreeGrafter"/>
</dbReference>
<evidence type="ECO:0000313" key="5">
    <source>
        <dbReference type="EMBL" id="THC96323.1"/>
    </source>
</evidence>
<dbReference type="GO" id="GO:0019433">
    <property type="term" value="P:triglyceride catabolic process"/>
    <property type="evidence" value="ECO:0007669"/>
    <property type="project" value="TreeGrafter"/>
</dbReference>
<dbReference type="EMBL" id="QUQM01000002">
    <property type="protein sequence ID" value="KAA8651868.1"/>
    <property type="molecule type" value="Genomic_DNA"/>
</dbReference>
<evidence type="ECO:0000313" key="4">
    <source>
        <dbReference type="EMBL" id="KAA8651868.1"/>
    </source>
</evidence>